<dbReference type="SUPFAM" id="SSF48264">
    <property type="entry name" value="Cytochrome P450"/>
    <property type="match status" value="1"/>
</dbReference>
<dbReference type="CDD" id="cd11060">
    <property type="entry name" value="CYP57A1-like"/>
    <property type="match status" value="1"/>
</dbReference>
<sequence>MVYNGDAPLNYRKVHQRYGPIVRVRPNEVSVADYRMIPVIYGVGSKFTKGSVMDTMFSARDAARHKYPKSSRNFECYADECTQIIVDAMRDLEGRPVNFSRWLQWYAFDVIGSNTFRRRFGFMEERRDANNMIAELDAGAQYWVLFKMGGAFQRIGVMLLPKPMDRFTKITEEEVDRYDQSVATAKDRRTDILAQLREKDHRLGEIFHRDMIIHLSSNLLAGSDTTAISLQAVFYYIVKNPPVYEKIQSEIDEADRKKQLSEFVTFKECLGLPYLQATMKEAMRIHPGVGFPLERYVPPEGAEICGYTLPGGTNVSISAPVIHHDREIYGPDADEFRPERWLEASSDTLKAMERYFLAFRHGPRTCIGKSISTTQMGKFVPQILRYFRLSWASPVPEWKTDAAWLWKQSDLIVCLEIRVEA</sequence>
<evidence type="ECO:0000256" key="3">
    <source>
        <dbReference type="ARBA" id="ARBA00022723"/>
    </source>
</evidence>
<comment type="cofactor">
    <cofactor evidence="1">
        <name>heme</name>
        <dbReference type="ChEBI" id="CHEBI:30413"/>
    </cofactor>
</comment>
<dbReference type="EMBL" id="JBFXLU010000011">
    <property type="protein sequence ID" value="KAL2855332.1"/>
    <property type="molecule type" value="Genomic_DNA"/>
</dbReference>
<evidence type="ECO:0000256" key="2">
    <source>
        <dbReference type="ARBA" id="ARBA00010617"/>
    </source>
</evidence>
<dbReference type="PRINTS" id="PR00463">
    <property type="entry name" value="EP450I"/>
</dbReference>
<gene>
    <name evidence="5" type="ORF">BJY01DRAFT_231661</name>
</gene>
<reference evidence="5 6" key="1">
    <citation type="submission" date="2024-07" db="EMBL/GenBank/DDBJ databases">
        <title>Section-level genome sequencing and comparative genomics of Aspergillus sections Usti and Cavernicolus.</title>
        <authorList>
            <consortium name="Lawrence Berkeley National Laboratory"/>
            <person name="Nybo J.L."/>
            <person name="Vesth T.C."/>
            <person name="Theobald S."/>
            <person name="Frisvad J.C."/>
            <person name="Larsen T.O."/>
            <person name="Kjaerboelling I."/>
            <person name="Rothschild-Mancinelli K."/>
            <person name="Lyhne E.K."/>
            <person name="Kogle M.E."/>
            <person name="Barry K."/>
            <person name="Clum A."/>
            <person name="Na H."/>
            <person name="Ledsgaard L."/>
            <person name="Lin J."/>
            <person name="Lipzen A."/>
            <person name="Kuo A."/>
            <person name="Riley R."/>
            <person name="Mondo S."/>
            <person name="Labutti K."/>
            <person name="Haridas S."/>
            <person name="Pangalinan J."/>
            <person name="Salamov A.A."/>
            <person name="Simmons B.A."/>
            <person name="Magnuson J.K."/>
            <person name="Chen J."/>
            <person name="Drula E."/>
            <person name="Henrissat B."/>
            <person name="Wiebenga A."/>
            <person name="Lubbers R.J."/>
            <person name="Gomes A.C."/>
            <person name="Makela M.R."/>
            <person name="Stajich J."/>
            <person name="Grigoriev I.V."/>
            <person name="Mortensen U.H."/>
            <person name="De Vries R.P."/>
            <person name="Baker S.E."/>
            <person name="Andersen M.R."/>
        </authorList>
    </citation>
    <scope>NUCLEOTIDE SEQUENCE [LARGE SCALE GENOMIC DNA]</scope>
    <source>
        <strain evidence="5 6">CBS 123904</strain>
    </source>
</reference>
<organism evidence="5 6">
    <name type="scientific">Aspergillus pseudoustus</name>
    <dbReference type="NCBI Taxonomy" id="1810923"/>
    <lineage>
        <taxon>Eukaryota</taxon>
        <taxon>Fungi</taxon>
        <taxon>Dikarya</taxon>
        <taxon>Ascomycota</taxon>
        <taxon>Pezizomycotina</taxon>
        <taxon>Eurotiomycetes</taxon>
        <taxon>Eurotiomycetidae</taxon>
        <taxon>Eurotiales</taxon>
        <taxon>Aspergillaceae</taxon>
        <taxon>Aspergillus</taxon>
        <taxon>Aspergillus subgen. Nidulantes</taxon>
    </lineage>
</organism>
<keyword evidence="3" id="KW-0479">Metal-binding</keyword>
<name>A0ABR4KTK2_9EURO</name>
<dbReference type="PANTHER" id="PTHR24305:SF232">
    <property type="entry name" value="P450, PUTATIVE (EUROFUNG)-RELATED"/>
    <property type="match status" value="1"/>
</dbReference>
<dbReference type="Proteomes" id="UP001610446">
    <property type="component" value="Unassembled WGS sequence"/>
</dbReference>
<keyword evidence="6" id="KW-1185">Reference proteome</keyword>
<dbReference type="Pfam" id="PF00067">
    <property type="entry name" value="p450"/>
    <property type="match status" value="1"/>
</dbReference>
<keyword evidence="4" id="KW-0408">Iron</keyword>
<accession>A0ABR4KTK2</accession>
<evidence type="ECO:0000313" key="6">
    <source>
        <dbReference type="Proteomes" id="UP001610446"/>
    </source>
</evidence>
<evidence type="ECO:0000256" key="1">
    <source>
        <dbReference type="ARBA" id="ARBA00001971"/>
    </source>
</evidence>
<dbReference type="InterPro" id="IPR050121">
    <property type="entry name" value="Cytochrome_P450_monoxygenase"/>
</dbReference>
<dbReference type="PRINTS" id="PR00385">
    <property type="entry name" value="P450"/>
</dbReference>
<dbReference type="InterPro" id="IPR002401">
    <property type="entry name" value="Cyt_P450_E_grp-I"/>
</dbReference>
<evidence type="ECO:0000256" key="4">
    <source>
        <dbReference type="ARBA" id="ARBA00023004"/>
    </source>
</evidence>
<comment type="similarity">
    <text evidence="2">Belongs to the cytochrome P450 family.</text>
</comment>
<proteinExistence type="inferred from homology"/>
<dbReference type="InterPro" id="IPR036396">
    <property type="entry name" value="Cyt_P450_sf"/>
</dbReference>
<dbReference type="PANTHER" id="PTHR24305">
    <property type="entry name" value="CYTOCHROME P450"/>
    <property type="match status" value="1"/>
</dbReference>
<dbReference type="Gene3D" id="1.10.630.10">
    <property type="entry name" value="Cytochrome P450"/>
    <property type="match status" value="1"/>
</dbReference>
<dbReference type="InterPro" id="IPR001128">
    <property type="entry name" value="Cyt_P450"/>
</dbReference>
<evidence type="ECO:0000313" key="5">
    <source>
        <dbReference type="EMBL" id="KAL2855332.1"/>
    </source>
</evidence>
<protein>
    <submittedName>
        <fullName evidence="5">Cytochrome P450</fullName>
    </submittedName>
</protein>
<comment type="caution">
    <text evidence="5">The sequence shown here is derived from an EMBL/GenBank/DDBJ whole genome shotgun (WGS) entry which is preliminary data.</text>
</comment>